<reference evidence="3" key="1">
    <citation type="submission" date="2020-11" db="EMBL/GenBank/DDBJ databases">
        <authorList>
            <person name="Tran Van P."/>
        </authorList>
    </citation>
    <scope>NUCLEOTIDE SEQUENCE</scope>
</reference>
<keyword evidence="1" id="KW-0732">Signal</keyword>
<dbReference type="EMBL" id="CAJPEV010001342">
    <property type="protein sequence ID" value="CAG0892132.1"/>
    <property type="molecule type" value="Genomic_DNA"/>
</dbReference>
<proteinExistence type="predicted"/>
<feature type="signal peptide" evidence="1">
    <location>
        <begin position="1"/>
        <end position="19"/>
    </location>
</feature>
<dbReference type="InterPro" id="IPR013547">
    <property type="entry name" value="P4H_N"/>
</dbReference>
<sequence length="165" mass="18616">MLSSLWLIICATWMQVVRGELFTALVDLEGLLVTERELINNINAYLQAEEEKLHRVKRFLMHYQTLHEEASKNAQDFLANPVNAYLLVKRLTKDWRAVESVMSENVGQSFVQNITGSEVLRFPDDEDLSGAAIALIRLQDTYKLETGAIAKGHLQGAQLSQELTG</sequence>
<dbReference type="Proteomes" id="UP000677054">
    <property type="component" value="Unassembled WGS sequence"/>
</dbReference>
<dbReference type="GO" id="GO:0005783">
    <property type="term" value="C:endoplasmic reticulum"/>
    <property type="evidence" value="ECO:0007669"/>
    <property type="project" value="InterPro"/>
</dbReference>
<name>A0A7R8XJE6_9CRUS</name>
<protein>
    <recommendedName>
        <fullName evidence="2">Prolyl 4-hydroxylase N-terminal domain-containing protein</fullName>
    </recommendedName>
</protein>
<evidence type="ECO:0000313" key="4">
    <source>
        <dbReference type="Proteomes" id="UP000677054"/>
    </source>
</evidence>
<organism evidence="3">
    <name type="scientific">Darwinula stevensoni</name>
    <dbReference type="NCBI Taxonomy" id="69355"/>
    <lineage>
        <taxon>Eukaryota</taxon>
        <taxon>Metazoa</taxon>
        <taxon>Ecdysozoa</taxon>
        <taxon>Arthropoda</taxon>
        <taxon>Crustacea</taxon>
        <taxon>Oligostraca</taxon>
        <taxon>Ostracoda</taxon>
        <taxon>Podocopa</taxon>
        <taxon>Podocopida</taxon>
        <taxon>Darwinulocopina</taxon>
        <taxon>Darwinuloidea</taxon>
        <taxon>Darwinulidae</taxon>
        <taxon>Darwinula</taxon>
    </lineage>
</organism>
<dbReference type="InterPro" id="IPR011990">
    <property type="entry name" value="TPR-like_helical_dom_sf"/>
</dbReference>
<feature type="domain" description="Prolyl 4-hydroxylase N-terminal" evidence="2">
    <location>
        <begin position="25"/>
        <end position="156"/>
    </location>
</feature>
<dbReference type="OrthoDB" id="420380at2759"/>
<dbReference type="GO" id="GO:0004656">
    <property type="term" value="F:procollagen-proline 4-dioxygenase activity"/>
    <property type="evidence" value="ECO:0007669"/>
    <property type="project" value="InterPro"/>
</dbReference>
<gene>
    <name evidence="3" type="ORF">DSTB1V02_LOCUS6950</name>
</gene>
<dbReference type="Pfam" id="PF08336">
    <property type="entry name" value="P4Ha_N"/>
    <property type="match status" value="1"/>
</dbReference>
<dbReference type="Gene3D" id="1.25.40.10">
    <property type="entry name" value="Tetratricopeptide repeat domain"/>
    <property type="match status" value="1"/>
</dbReference>
<accession>A0A7R8XJE6</accession>
<evidence type="ECO:0000313" key="3">
    <source>
        <dbReference type="EMBL" id="CAD7247112.1"/>
    </source>
</evidence>
<dbReference type="Gene3D" id="6.10.140.1460">
    <property type="match status" value="1"/>
</dbReference>
<evidence type="ECO:0000259" key="2">
    <source>
        <dbReference type="Pfam" id="PF08336"/>
    </source>
</evidence>
<dbReference type="EMBL" id="LR900859">
    <property type="protein sequence ID" value="CAD7247112.1"/>
    <property type="molecule type" value="Genomic_DNA"/>
</dbReference>
<dbReference type="AlphaFoldDB" id="A0A7R8XJE6"/>
<feature type="chain" id="PRO_5036209220" description="Prolyl 4-hydroxylase N-terminal domain-containing protein" evidence="1">
    <location>
        <begin position="20"/>
        <end position="165"/>
    </location>
</feature>
<evidence type="ECO:0000256" key="1">
    <source>
        <dbReference type="SAM" id="SignalP"/>
    </source>
</evidence>
<keyword evidence="4" id="KW-1185">Reference proteome</keyword>